<evidence type="ECO:0000313" key="2">
    <source>
        <dbReference type="Proteomes" id="UP000228996"/>
    </source>
</evidence>
<dbReference type="GO" id="GO:0009265">
    <property type="term" value="P:2'-deoxyribonucleotide biosynthetic process"/>
    <property type="evidence" value="ECO:0007669"/>
    <property type="project" value="TreeGrafter"/>
</dbReference>
<reference evidence="2" key="1">
    <citation type="submission" date="2017-09" db="EMBL/GenBank/DDBJ databases">
        <title>Depth-based differentiation of microbial function through sediment-hosted aquifers and enrichment of novel symbionts in the deep terrestrial subsurface.</title>
        <authorList>
            <person name="Probst A.J."/>
            <person name="Ladd B."/>
            <person name="Jarett J.K."/>
            <person name="Geller-Mcgrath D.E."/>
            <person name="Sieber C.M.K."/>
            <person name="Emerson J.B."/>
            <person name="Anantharaman K."/>
            <person name="Thomas B.C."/>
            <person name="Malmstrom R."/>
            <person name="Stieglmeier M."/>
            <person name="Klingl A."/>
            <person name="Woyke T."/>
            <person name="Ryan C.M."/>
            <person name="Banfield J.F."/>
        </authorList>
    </citation>
    <scope>NUCLEOTIDE SEQUENCE [LARGE SCALE GENOMIC DNA]</scope>
</reference>
<protein>
    <submittedName>
        <fullName evidence="1">Ribonucleoside triphosphate reductase</fullName>
    </submittedName>
</protein>
<comment type="caution">
    <text evidence="1">The sequence shown here is derived from an EMBL/GenBank/DDBJ whole genome shotgun (WGS) entry which is preliminary data.</text>
</comment>
<dbReference type="GO" id="GO:0031250">
    <property type="term" value="C:anaerobic ribonucleoside-triphosphate reductase complex"/>
    <property type="evidence" value="ECO:0007669"/>
    <property type="project" value="TreeGrafter"/>
</dbReference>
<dbReference type="PANTHER" id="PTHR21075:SF0">
    <property type="entry name" value="ANAEROBIC RIBONUCLEOSIDE-TRIPHOSPHATE REDUCTASE"/>
    <property type="match status" value="1"/>
</dbReference>
<dbReference type="GO" id="GO:0004748">
    <property type="term" value="F:ribonucleoside-diphosphate reductase activity, thioredoxin disulfide as acceptor"/>
    <property type="evidence" value="ECO:0007669"/>
    <property type="project" value="TreeGrafter"/>
</dbReference>
<dbReference type="CDD" id="cd01675">
    <property type="entry name" value="RNR_III"/>
    <property type="match status" value="1"/>
</dbReference>
<dbReference type="NCBIfam" id="TIGR02487">
    <property type="entry name" value="NrdD"/>
    <property type="match status" value="1"/>
</dbReference>
<accession>A0A2M6XD98</accession>
<dbReference type="GO" id="GO:0008998">
    <property type="term" value="F:ribonucleoside-triphosphate reductase (thioredoxin) activity"/>
    <property type="evidence" value="ECO:0007669"/>
    <property type="project" value="InterPro"/>
</dbReference>
<dbReference type="InterPro" id="IPR012833">
    <property type="entry name" value="NrdD"/>
</dbReference>
<dbReference type="SUPFAM" id="SSF51998">
    <property type="entry name" value="PFL-like glycyl radical enzymes"/>
    <property type="match status" value="1"/>
</dbReference>
<dbReference type="GO" id="GO:0006260">
    <property type="term" value="P:DNA replication"/>
    <property type="evidence" value="ECO:0007669"/>
    <property type="project" value="InterPro"/>
</dbReference>
<dbReference type="Proteomes" id="UP000228996">
    <property type="component" value="Unassembled WGS sequence"/>
</dbReference>
<dbReference type="NCBIfam" id="NF006126">
    <property type="entry name" value="PRK08270.1"/>
    <property type="match status" value="1"/>
</dbReference>
<sequence length="607" mass="68479">MAGKRTIDFTVLVDQYLHHDGWKAKATSNSNYSLSGLISHTSASVLANYALQNIYSPAARKAHEQGIIHIHDLAHSLVGYCAGWSLQKLLMQGFGGVDGQIETKPAAHFSTAVQHVVYFLKSMYQEWAGAQAFSSFDTIMAPFIFYDELTYSQVYQEIQKLVYSINLPNRWGFEMTFSNLTFDWIVSNDLADQPAIIGGKLMKKKYKEFQKEADMINRAFLEVMLKGDKNGRPFTFPIPTYNITKEFFETNGDNQKLLFQVTAKYGLPYFQNYIGSGLDPSSIRAMCCRLNMNLNELMKQPGNLWAKGDSTGSVGVVTINLNRLAWEGASGKGRAAREENAKKKFFKLLKKYINISADSLEKKREVIEKSMKDGLMPYSKYYLGTFRNHFSTIGVCGGNEACLNLLGQDLTTPEGQKFIQETLNFMKEEMVKIQKKTGHLYNLEATPAESTAYRFALLDQKLCSGIKLAGSSDSPYLTNSTQLPVDFSSDLWEALNLQNEIQAAYTGGTIFHTFLGEEMEDWQSAKVLVKKIAETTKIPYFTITPTFSVCKKDGRMKGKVEKCPKCGGETEIYSRIVGYLRPLNRWNPGKAEEFKERKTFEITSHSE</sequence>
<name>A0A2M6XD98_9BACT</name>
<proteinExistence type="predicted"/>
<dbReference type="AlphaFoldDB" id="A0A2M6XD98"/>
<dbReference type="EMBL" id="PEYO01000012">
    <property type="protein sequence ID" value="PIU03661.1"/>
    <property type="molecule type" value="Genomic_DNA"/>
</dbReference>
<organism evidence="1 2">
    <name type="scientific">Candidatus Shapirobacteria bacterium CG08_land_8_20_14_0_20_39_18</name>
    <dbReference type="NCBI Taxonomy" id="1974883"/>
    <lineage>
        <taxon>Bacteria</taxon>
        <taxon>Candidatus Shapironibacteriota</taxon>
    </lineage>
</organism>
<dbReference type="Pfam" id="PF13597">
    <property type="entry name" value="NRDD"/>
    <property type="match status" value="1"/>
</dbReference>
<dbReference type="Gene3D" id="3.20.70.20">
    <property type="match status" value="1"/>
</dbReference>
<gene>
    <name evidence="1" type="ORF">COT44_02105</name>
</gene>
<dbReference type="PANTHER" id="PTHR21075">
    <property type="entry name" value="ANAEROBIC RIBONUCLEOSIDE-TRIPHOSPHATE REDUCTASE"/>
    <property type="match status" value="1"/>
</dbReference>
<evidence type="ECO:0000313" key="1">
    <source>
        <dbReference type="EMBL" id="PIU03661.1"/>
    </source>
</evidence>